<proteinExistence type="predicted"/>
<name>A0A060SP75_PYCCI</name>
<feature type="region of interest" description="Disordered" evidence="1">
    <location>
        <begin position="553"/>
        <end position="575"/>
    </location>
</feature>
<feature type="compositionally biased region" description="Low complexity" evidence="1">
    <location>
        <begin position="437"/>
        <end position="451"/>
    </location>
</feature>
<gene>
    <name evidence="2" type="ORF">BN946_scf184917.g23</name>
</gene>
<dbReference type="OrthoDB" id="2758821at2759"/>
<feature type="region of interest" description="Disordered" evidence="1">
    <location>
        <begin position="1"/>
        <end position="37"/>
    </location>
</feature>
<feature type="compositionally biased region" description="Polar residues" evidence="1">
    <location>
        <begin position="1"/>
        <end position="10"/>
    </location>
</feature>
<reference evidence="2" key="1">
    <citation type="submission" date="2014-01" db="EMBL/GenBank/DDBJ databases">
        <title>The genome of the white-rot fungus Pycnoporus cinnabarinus: a basidiomycete model with a versatile arsenal for lignocellulosic biomass breakdown.</title>
        <authorList>
            <person name="Levasseur A."/>
            <person name="Lomascolo A."/>
            <person name="Ruiz-Duenas F.J."/>
            <person name="Uzan E."/>
            <person name="Piumi F."/>
            <person name="Kues U."/>
            <person name="Ram A.F.J."/>
            <person name="Murat C."/>
            <person name="Haon M."/>
            <person name="Benoit I."/>
            <person name="Arfi Y."/>
            <person name="Chevret D."/>
            <person name="Drula E."/>
            <person name="Kwon M.J."/>
            <person name="Gouret P."/>
            <person name="Lesage-Meessen L."/>
            <person name="Lombard V."/>
            <person name="Mariette J."/>
            <person name="Noirot C."/>
            <person name="Park J."/>
            <person name="Patyshakuliyeva A."/>
            <person name="Wieneger R.A.B."/>
            <person name="Wosten H.A.B."/>
            <person name="Martin F."/>
            <person name="Coutinho P.M."/>
            <person name="de Vries R."/>
            <person name="Martinez A.T."/>
            <person name="Klopp C."/>
            <person name="Pontarotti P."/>
            <person name="Henrissat B."/>
            <person name="Record E."/>
        </authorList>
    </citation>
    <scope>NUCLEOTIDE SEQUENCE [LARGE SCALE GENOMIC DNA]</scope>
    <source>
        <strain evidence="2">BRFM137</strain>
    </source>
</reference>
<dbReference type="Proteomes" id="UP000029665">
    <property type="component" value="Unassembled WGS sequence"/>
</dbReference>
<accession>A0A060SP75</accession>
<feature type="compositionally biased region" description="Polar residues" evidence="1">
    <location>
        <begin position="555"/>
        <end position="575"/>
    </location>
</feature>
<evidence type="ECO:0000256" key="1">
    <source>
        <dbReference type="SAM" id="MobiDB-lite"/>
    </source>
</evidence>
<dbReference type="AlphaFoldDB" id="A0A060SP75"/>
<evidence type="ECO:0000313" key="2">
    <source>
        <dbReference type="EMBL" id="CDO76307.1"/>
    </source>
</evidence>
<protein>
    <submittedName>
        <fullName evidence="2">Uncharacterized protein</fullName>
    </submittedName>
</protein>
<dbReference type="HOGENOM" id="CLU_565172_0_0_1"/>
<keyword evidence="3" id="KW-1185">Reference proteome</keyword>
<evidence type="ECO:0000313" key="3">
    <source>
        <dbReference type="Proteomes" id="UP000029665"/>
    </source>
</evidence>
<feature type="compositionally biased region" description="Low complexity" evidence="1">
    <location>
        <begin position="11"/>
        <end position="31"/>
    </location>
</feature>
<feature type="region of interest" description="Disordered" evidence="1">
    <location>
        <begin position="408"/>
        <end position="451"/>
    </location>
</feature>
<dbReference type="EMBL" id="CCBP010000361">
    <property type="protein sequence ID" value="CDO76307.1"/>
    <property type="molecule type" value="Genomic_DNA"/>
</dbReference>
<comment type="caution">
    <text evidence="2">The sequence shown here is derived from an EMBL/GenBank/DDBJ whole genome shotgun (WGS) entry which is preliminary data.</text>
</comment>
<sequence>MPKNTCSNRKASQAQAAAPSSQAAPVSASQSGKAPATNEDLQAEAIAHVEELFANKLEMDWGGHDHQGHARLILSWLDTMENLSVARATIEGFEDHLAEMLRDLLRADADEPEFRDPHLLAADRRNRECTMAAIVKEMRHKELLKTSEAALRRFSGLVATSMEAPIAPSSQMPANIGYKSKPAAKVMVPGKPRFPLAISSPPSTRSAISLSKHKARSPSPVCEDNIINIDEEAEMTQEVAPLSKKSLAKAPFRCDRCTSTKSADIVCVLREGLPKCDRCFMQFTGCWAQKIPGAKVKSYAEWFDSQGYTHADAPNAAELREVMVARRRTSNVPAWARKGAASPTPRTPWQRRGAVPAPASGSQPSVASRPKHRAEVVIVEPPKSTSSARARSIESEDEDIAMDDDSVHAHFATPPPVSRAPSLPSPVLHERSPVAPPVASSASRPAPAPRAGPSLDFTSVQINNAMHIATPFHARYLALQGQADSLEVQRWAVGILLVRARELRDENGEDVHQRGGRLLAIQGQIDALEGQEWLVRMLLDRIRRLQDAIVEENRQYQTGSQGRSGQGPSASGSRR</sequence>
<feature type="region of interest" description="Disordered" evidence="1">
    <location>
        <begin position="334"/>
        <end position="396"/>
    </location>
</feature>
<organism evidence="2 3">
    <name type="scientific">Pycnoporus cinnabarinus</name>
    <name type="common">Cinnabar-red polypore</name>
    <name type="synonym">Trametes cinnabarina</name>
    <dbReference type="NCBI Taxonomy" id="5643"/>
    <lineage>
        <taxon>Eukaryota</taxon>
        <taxon>Fungi</taxon>
        <taxon>Dikarya</taxon>
        <taxon>Basidiomycota</taxon>
        <taxon>Agaricomycotina</taxon>
        <taxon>Agaricomycetes</taxon>
        <taxon>Polyporales</taxon>
        <taxon>Polyporaceae</taxon>
        <taxon>Trametes</taxon>
    </lineage>
</organism>